<evidence type="ECO:0000313" key="2">
    <source>
        <dbReference type="Proteomes" id="UP001497700"/>
    </source>
</evidence>
<gene>
    <name evidence="1" type="ORF">F4820DRAFT_342893</name>
</gene>
<evidence type="ECO:0000313" key="1">
    <source>
        <dbReference type="EMBL" id="KAI4869880.1"/>
    </source>
</evidence>
<sequence length="309" mass="34618">MRPWQSPTTPSSSRGRDLPASPQSSCPPEEKNGMDDMRHAKDTVAAFAEHIGRLRSDEQQSRNPELQHLLLPSWSPSVKRHGSNNSDGSRKSSSKWGRGGGGGGGGIGSGGVGRQWSESPSGAIWHAIDNTLEEVAAEQGVNATALKEFISSREILEMGASFVTRYRRRRCVLESPSRAAEDLFWELQTIKQGDWPASKFTRAKAEKPDWSLPDYLSRFVLLADAFRRKEGRGDWNRLGGDDFVNNICFYLCILRCFTLRDAEQRAARERDLMGLQHQQSERQEKRKSQSSFKRLSRHGSGRAASIKEE</sequence>
<name>A0ACB9ZF63_9PEZI</name>
<accession>A0ACB9ZF63</accession>
<dbReference type="Proteomes" id="UP001497700">
    <property type="component" value="Unassembled WGS sequence"/>
</dbReference>
<organism evidence="1 2">
    <name type="scientific">Hypoxylon rubiginosum</name>
    <dbReference type="NCBI Taxonomy" id="110542"/>
    <lineage>
        <taxon>Eukaryota</taxon>
        <taxon>Fungi</taxon>
        <taxon>Dikarya</taxon>
        <taxon>Ascomycota</taxon>
        <taxon>Pezizomycotina</taxon>
        <taxon>Sordariomycetes</taxon>
        <taxon>Xylariomycetidae</taxon>
        <taxon>Xylariales</taxon>
        <taxon>Hypoxylaceae</taxon>
        <taxon>Hypoxylon</taxon>
    </lineage>
</organism>
<reference evidence="1 2" key="1">
    <citation type="journal article" date="2022" name="New Phytol.">
        <title>Ecological generalism drives hyperdiversity of secondary metabolite gene clusters in xylarialean endophytes.</title>
        <authorList>
            <person name="Franco M.E.E."/>
            <person name="Wisecaver J.H."/>
            <person name="Arnold A.E."/>
            <person name="Ju Y.M."/>
            <person name="Slot J.C."/>
            <person name="Ahrendt S."/>
            <person name="Moore L.P."/>
            <person name="Eastman K.E."/>
            <person name="Scott K."/>
            <person name="Konkel Z."/>
            <person name="Mondo S.J."/>
            <person name="Kuo A."/>
            <person name="Hayes R.D."/>
            <person name="Haridas S."/>
            <person name="Andreopoulos B."/>
            <person name="Riley R."/>
            <person name="LaButti K."/>
            <person name="Pangilinan J."/>
            <person name="Lipzen A."/>
            <person name="Amirebrahimi M."/>
            <person name="Yan J."/>
            <person name="Adam C."/>
            <person name="Keymanesh K."/>
            <person name="Ng V."/>
            <person name="Louie K."/>
            <person name="Northen T."/>
            <person name="Drula E."/>
            <person name="Henrissat B."/>
            <person name="Hsieh H.M."/>
            <person name="Youens-Clark K."/>
            <person name="Lutzoni F."/>
            <person name="Miadlikowska J."/>
            <person name="Eastwood D.C."/>
            <person name="Hamelin R.C."/>
            <person name="Grigoriev I.V."/>
            <person name="U'Ren J.M."/>
        </authorList>
    </citation>
    <scope>NUCLEOTIDE SEQUENCE [LARGE SCALE GENOMIC DNA]</scope>
    <source>
        <strain evidence="1 2">CBS 119005</strain>
    </source>
</reference>
<comment type="caution">
    <text evidence="1">The sequence shown here is derived from an EMBL/GenBank/DDBJ whole genome shotgun (WGS) entry which is preliminary data.</text>
</comment>
<protein>
    <submittedName>
        <fullName evidence="1">Uncharacterized protein</fullName>
    </submittedName>
</protein>
<keyword evidence="2" id="KW-1185">Reference proteome</keyword>
<dbReference type="EMBL" id="MU393427">
    <property type="protein sequence ID" value="KAI4869880.1"/>
    <property type="molecule type" value="Genomic_DNA"/>
</dbReference>
<proteinExistence type="predicted"/>